<feature type="region of interest" description="Disordered" evidence="1">
    <location>
        <begin position="70"/>
        <end position="119"/>
    </location>
</feature>
<comment type="caution">
    <text evidence="3">The sequence shown here is derived from an EMBL/GenBank/DDBJ whole genome shotgun (WGS) entry which is preliminary data.</text>
</comment>
<proteinExistence type="predicted"/>
<reference evidence="3" key="1">
    <citation type="journal article" date="2020" name="mSystems">
        <title>Genome- and Community-Level Interaction Insights into Carbon Utilization and Element Cycling Functions of Hydrothermarchaeota in Hydrothermal Sediment.</title>
        <authorList>
            <person name="Zhou Z."/>
            <person name="Liu Y."/>
            <person name="Xu W."/>
            <person name="Pan J."/>
            <person name="Luo Z.H."/>
            <person name="Li M."/>
        </authorList>
    </citation>
    <scope>NUCLEOTIDE SEQUENCE [LARGE SCALE GENOMIC DNA]</scope>
    <source>
        <strain evidence="3">SpSt-339</strain>
    </source>
</reference>
<feature type="compositionally biased region" description="Basic residues" evidence="1">
    <location>
        <begin position="221"/>
        <end position="232"/>
    </location>
</feature>
<feature type="region of interest" description="Disordered" evidence="1">
    <location>
        <begin position="203"/>
        <end position="232"/>
    </location>
</feature>
<keyword evidence="2" id="KW-0812">Transmembrane</keyword>
<feature type="transmembrane region" description="Helical" evidence="2">
    <location>
        <begin position="125"/>
        <end position="150"/>
    </location>
</feature>
<sequence length="232" mass="25403">MWCPTCRADVAAELSADSQRFLCTRCQTDLGLAAPALRTPAARPIEAERDARELLARWSSQNLLEPPVPPTVLADGVLPPKNAPAAKQLESDTRPLRQRRRRRSLRESPRATRDRQALRERPGSWLSAIGHVAAYAGIGLLTCGSVLVVWSHFGGPASYAPTGWLVSTLGQMLLFLGVVTLVSGGLEQNASEVKRQILQVHERLRRMERGHGSPAEGGPQPRRRRSSQSRAA</sequence>
<feature type="transmembrane region" description="Helical" evidence="2">
    <location>
        <begin position="162"/>
        <end position="186"/>
    </location>
</feature>
<name>A0A7C2K1I0_9PLAN</name>
<feature type="compositionally biased region" description="Basic and acidic residues" evidence="1">
    <location>
        <begin position="105"/>
        <end position="119"/>
    </location>
</feature>
<evidence type="ECO:0000256" key="2">
    <source>
        <dbReference type="SAM" id="Phobius"/>
    </source>
</evidence>
<protein>
    <submittedName>
        <fullName evidence="3">Uncharacterized protein</fullName>
    </submittedName>
</protein>
<dbReference type="EMBL" id="DSOK01000326">
    <property type="protein sequence ID" value="HEN16118.1"/>
    <property type="molecule type" value="Genomic_DNA"/>
</dbReference>
<keyword evidence="2" id="KW-0472">Membrane</keyword>
<accession>A0A7C2K1I0</accession>
<gene>
    <name evidence="3" type="ORF">ENQ76_11705</name>
</gene>
<dbReference type="AlphaFoldDB" id="A0A7C2K1I0"/>
<evidence type="ECO:0000256" key="1">
    <source>
        <dbReference type="SAM" id="MobiDB-lite"/>
    </source>
</evidence>
<evidence type="ECO:0000313" key="3">
    <source>
        <dbReference type="EMBL" id="HEN16118.1"/>
    </source>
</evidence>
<organism evidence="3">
    <name type="scientific">Schlesneria paludicola</name>
    <dbReference type="NCBI Taxonomy" id="360056"/>
    <lineage>
        <taxon>Bacteria</taxon>
        <taxon>Pseudomonadati</taxon>
        <taxon>Planctomycetota</taxon>
        <taxon>Planctomycetia</taxon>
        <taxon>Planctomycetales</taxon>
        <taxon>Planctomycetaceae</taxon>
        <taxon>Schlesneria</taxon>
    </lineage>
</organism>
<keyword evidence="2" id="KW-1133">Transmembrane helix</keyword>